<dbReference type="Pfam" id="PF04214">
    <property type="entry name" value="DUF411"/>
    <property type="match status" value="1"/>
</dbReference>
<comment type="caution">
    <text evidence="2">The sequence shown here is derived from an EMBL/GenBank/DDBJ whole genome shotgun (WGS) entry which is preliminary data.</text>
</comment>
<keyword evidence="1" id="KW-1133">Transmembrane helix</keyword>
<name>A0A2M6P094_9BACT</name>
<organism evidence="2 3">
    <name type="scientific">Candidatus Magasanikbacteria bacterium CG10_big_fil_rev_8_21_14_0_10_38_6</name>
    <dbReference type="NCBI Taxonomy" id="1974647"/>
    <lineage>
        <taxon>Bacteria</taxon>
        <taxon>Candidatus Magasanikiibacteriota</taxon>
    </lineage>
</organism>
<evidence type="ECO:0000313" key="2">
    <source>
        <dbReference type="EMBL" id="PIR77121.1"/>
    </source>
</evidence>
<dbReference type="Proteomes" id="UP000228528">
    <property type="component" value="Unassembled WGS sequence"/>
</dbReference>
<evidence type="ECO:0000256" key="1">
    <source>
        <dbReference type="SAM" id="Phobius"/>
    </source>
</evidence>
<feature type="transmembrane region" description="Helical" evidence="1">
    <location>
        <begin position="12"/>
        <end position="29"/>
    </location>
</feature>
<dbReference type="AlphaFoldDB" id="A0A2M6P094"/>
<reference evidence="3" key="1">
    <citation type="submission" date="2017-09" db="EMBL/GenBank/DDBJ databases">
        <title>Depth-based differentiation of microbial function through sediment-hosted aquifers and enrichment of novel symbionts in the deep terrestrial subsurface.</title>
        <authorList>
            <person name="Probst A.J."/>
            <person name="Ladd B."/>
            <person name="Jarett J.K."/>
            <person name="Geller-Mcgrath D.E."/>
            <person name="Sieber C.M.K."/>
            <person name="Emerson J.B."/>
            <person name="Anantharaman K."/>
            <person name="Thomas B.C."/>
            <person name="Malmstrom R."/>
            <person name="Stieglmeier M."/>
            <person name="Klingl A."/>
            <person name="Woyke T."/>
            <person name="Ryan C.M."/>
            <person name="Banfield J.F."/>
        </authorList>
    </citation>
    <scope>NUCLEOTIDE SEQUENCE [LARGE SCALE GENOMIC DNA]</scope>
</reference>
<accession>A0A2M6P094</accession>
<sequence>MKKTNRKNLKYGVFIGVFFLAIFLLPGLFNKNKESNIAHAETLTVYKDPSCGCCGNYAAYMRREGYDVEVIATTDMNSIKEKYNIPKNMQSCHTTVLGNEEYVIEGHIPVEAVQKLTQEKPDLAGIAMPGMPSGSPGMPGAKRGTFNIHGIDREGGVSQFIEL</sequence>
<gene>
    <name evidence="2" type="ORF">COU30_04250</name>
</gene>
<keyword evidence="1" id="KW-0812">Transmembrane</keyword>
<dbReference type="InterPro" id="IPR007332">
    <property type="entry name" value="DUF411"/>
</dbReference>
<keyword evidence="1" id="KW-0472">Membrane</keyword>
<dbReference type="EMBL" id="PFBW01000184">
    <property type="protein sequence ID" value="PIR77121.1"/>
    <property type="molecule type" value="Genomic_DNA"/>
</dbReference>
<protein>
    <submittedName>
        <fullName evidence="2">CopG family transcriptional regulator</fullName>
    </submittedName>
</protein>
<evidence type="ECO:0000313" key="3">
    <source>
        <dbReference type="Proteomes" id="UP000228528"/>
    </source>
</evidence>
<proteinExistence type="predicted"/>